<evidence type="ECO:0000256" key="2">
    <source>
        <dbReference type="SAM" id="SignalP"/>
    </source>
</evidence>
<dbReference type="EMBL" id="FNFF01000026">
    <property type="protein sequence ID" value="SDL30611.1"/>
    <property type="molecule type" value="Genomic_DNA"/>
</dbReference>
<accession>A0A1G9IZT0</accession>
<feature type="signal peptide" evidence="2">
    <location>
        <begin position="1"/>
        <end position="33"/>
    </location>
</feature>
<dbReference type="STRING" id="417292.SAMN05421806_12634"/>
<feature type="compositionally biased region" description="Basic residues" evidence="1">
    <location>
        <begin position="147"/>
        <end position="156"/>
    </location>
</feature>
<dbReference type="Proteomes" id="UP000199155">
    <property type="component" value="Unassembled WGS sequence"/>
</dbReference>
<evidence type="ECO:0000313" key="3">
    <source>
        <dbReference type="EMBL" id="SDL30611.1"/>
    </source>
</evidence>
<gene>
    <name evidence="3" type="ORF">SAMN05421806_12634</name>
</gene>
<keyword evidence="2" id="KW-0732">Signal</keyword>
<proteinExistence type="predicted"/>
<organism evidence="3 4">
    <name type="scientific">Streptomyces indicus</name>
    <dbReference type="NCBI Taxonomy" id="417292"/>
    <lineage>
        <taxon>Bacteria</taxon>
        <taxon>Bacillati</taxon>
        <taxon>Actinomycetota</taxon>
        <taxon>Actinomycetes</taxon>
        <taxon>Kitasatosporales</taxon>
        <taxon>Streptomycetaceae</taxon>
        <taxon>Streptomyces</taxon>
    </lineage>
</organism>
<name>A0A1G9IZT0_9ACTN</name>
<protein>
    <submittedName>
        <fullName evidence="3">Uncharacterized protein</fullName>
    </submittedName>
</protein>
<keyword evidence="4" id="KW-1185">Reference proteome</keyword>
<evidence type="ECO:0000256" key="1">
    <source>
        <dbReference type="SAM" id="MobiDB-lite"/>
    </source>
</evidence>
<reference evidence="3 4" key="1">
    <citation type="submission" date="2016-10" db="EMBL/GenBank/DDBJ databases">
        <authorList>
            <person name="de Groot N.N."/>
        </authorList>
    </citation>
    <scope>NUCLEOTIDE SEQUENCE [LARGE SCALE GENOMIC DNA]</scope>
    <source>
        <strain evidence="3 4">CGMCC 4.5727</strain>
    </source>
</reference>
<sequence length="302" mass="31618">MRMTTRALRTSVITVAAVSAVGIGAYTTTHAFADHTANASAAEAATAEDGEAQVVTAAADDMDADAVATVAHAKRAYIKTVKLASKGHTAKVYKLGKTCFQADVLYGGKKIATINAFGKTANANLNGLHVSLTKTGKVSSWVEKGKPAPKPKPKPKPKPDPEKRQFVRTDTLADGSTAKIYKLSTNHFQAVTKVGTLDADGRSAAGEHNGMHVVLSPDGGLTSWMDDSGQPVPNPEPTPDPEPTPEPDPVVPDDQIGPDDQVKPDPQPERDTDVAPKPKPDTKPAPVDPSTDPGEVRLNSAA</sequence>
<feature type="region of interest" description="Disordered" evidence="1">
    <location>
        <begin position="203"/>
        <end position="302"/>
    </location>
</feature>
<feature type="compositionally biased region" description="Pro residues" evidence="1">
    <location>
        <begin position="232"/>
        <end position="250"/>
    </location>
</feature>
<feature type="compositionally biased region" description="Basic and acidic residues" evidence="1">
    <location>
        <begin position="260"/>
        <end position="282"/>
    </location>
</feature>
<feature type="region of interest" description="Disordered" evidence="1">
    <location>
        <begin position="136"/>
        <end position="165"/>
    </location>
</feature>
<dbReference type="AlphaFoldDB" id="A0A1G9IZT0"/>
<feature type="chain" id="PRO_5011546525" evidence="2">
    <location>
        <begin position="34"/>
        <end position="302"/>
    </location>
</feature>
<evidence type="ECO:0000313" key="4">
    <source>
        <dbReference type="Proteomes" id="UP000199155"/>
    </source>
</evidence>